<reference evidence="7" key="1">
    <citation type="submission" date="2020-12" db="EMBL/GenBank/DDBJ databases">
        <title>Metabolic potential, ecology and presence of endohyphal bacteria is reflected in genomic diversity of Mucoromycotina.</title>
        <authorList>
            <person name="Muszewska A."/>
            <person name="Okrasinska A."/>
            <person name="Steczkiewicz K."/>
            <person name="Drgas O."/>
            <person name="Orlowska M."/>
            <person name="Perlinska-Lenart U."/>
            <person name="Aleksandrzak-Piekarczyk T."/>
            <person name="Szatraj K."/>
            <person name="Zielenkiewicz U."/>
            <person name="Pilsyk S."/>
            <person name="Malc E."/>
            <person name="Mieczkowski P."/>
            <person name="Kruszewska J.S."/>
            <person name="Biernat P."/>
            <person name="Pawlowska J."/>
        </authorList>
    </citation>
    <scope>NUCLEOTIDE SEQUENCE</scope>
    <source>
        <strain evidence="7">WA0000067209</strain>
    </source>
</reference>
<evidence type="ECO:0000256" key="3">
    <source>
        <dbReference type="ARBA" id="ARBA00023274"/>
    </source>
</evidence>
<dbReference type="PRINTS" id="PR00974">
    <property type="entry name" value="RIBOSOMALS18"/>
</dbReference>
<protein>
    <recommendedName>
        <fullName evidence="4">Small ribosomal subunit protein bS18m</fullName>
    </recommendedName>
</protein>
<evidence type="ECO:0000313" key="7">
    <source>
        <dbReference type="EMBL" id="KAG2177197.1"/>
    </source>
</evidence>
<dbReference type="HAMAP" id="MF_00270">
    <property type="entry name" value="Ribosomal_bS18"/>
    <property type="match status" value="1"/>
</dbReference>
<evidence type="ECO:0000256" key="4">
    <source>
        <dbReference type="ARBA" id="ARBA00035264"/>
    </source>
</evidence>
<keyword evidence="2 5" id="KW-0689">Ribosomal protein</keyword>
<proteinExistence type="inferred from homology"/>
<dbReference type="AlphaFoldDB" id="A0A8H7PNB4"/>
<dbReference type="Pfam" id="PF01084">
    <property type="entry name" value="Ribosomal_S18"/>
    <property type="match status" value="1"/>
</dbReference>
<dbReference type="InterPro" id="IPR036870">
    <property type="entry name" value="Ribosomal_bS18_sf"/>
</dbReference>
<dbReference type="Gene3D" id="4.10.640.10">
    <property type="entry name" value="Ribosomal protein S18"/>
    <property type="match status" value="1"/>
</dbReference>
<dbReference type="GO" id="GO:0032543">
    <property type="term" value="P:mitochondrial translation"/>
    <property type="evidence" value="ECO:0007669"/>
    <property type="project" value="TreeGrafter"/>
</dbReference>
<evidence type="ECO:0000313" key="8">
    <source>
        <dbReference type="Proteomes" id="UP000654370"/>
    </source>
</evidence>
<dbReference type="EMBL" id="JAEPQZ010000009">
    <property type="protein sequence ID" value="KAG2177197.1"/>
    <property type="molecule type" value="Genomic_DNA"/>
</dbReference>
<dbReference type="Proteomes" id="UP000654370">
    <property type="component" value="Unassembled WGS sequence"/>
</dbReference>
<comment type="caution">
    <text evidence="7">The sequence shown here is derived from an EMBL/GenBank/DDBJ whole genome shotgun (WGS) entry which is preliminary data.</text>
</comment>
<keyword evidence="8" id="KW-1185">Reference proteome</keyword>
<dbReference type="GO" id="GO:0005763">
    <property type="term" value="C:mitochondrial small ribosomal subunit"/>
    <property type="evidence" value="ECO:0007669"/>
    <property type="project" value="TreeGrafter"/>
</dbReference>
<organism evidence="7 8">
    <name type="scientific">Mortierella isabellina</name>
    <name type="common">Filamentous fungus</name>
    <name type="synonym">Umbelopsis isabellina</name>
    <dbReference type="NCBI Taxonomy" id="91625"/>
    <lineage>
        <taxon>Eukaryota</taxon>
        <taxon>Fungi</taxon>
        <taxon>Fungi incertae sedis</taxon>
        <taxon>Mucoromycota</taxon>
        <taxon>Mucoromycotina</taxon>
        <taxon>Umbelopsidomycetes</taxon>
        <taxon>Umbelopsidales</taxon>
        <taxon>Umbelopsidaceae</taxon>
        <taxon>Umbelopsis</taxon>
    </lineage>
</organism>
<evidence type="ECO:0000256" key="6">
    <source>
        <dbReference type="SAM" id="MobiDB-lite"/>
    </source>
</evidence>
<accession>A0A8H7PNB4</accession>
<dbReference type="PANTHER" id="PTHR13479:SF40">
    <property type="entry name" value="SMALL RIBOSOMAL SUBUNIT PROTEIN BS18M"/>
    <property type="match status" value="1"/>
</dbReference>
<sequence>MLPAIRPLIRHQALRSSLFSRPFTTAKVDQVVSTNEADPSTKDEVLHILDEFNTMKKKKAATAARVAQRQAKGFQSGTTYHPDELGQPRTRQQRPRPVKPSQDPFEVLGLDPLKEYKNFTLLSHFVSDIGKILPRESTGVSAKNQRKLAKAIKRARAMGLMSSTSKSSASTAFFGV</sequence>
<comment type="similarity">
    <text evidence="1 5">Belongs to the bacterial ribosomal protein bS18 family.</text>
</comment>
<evidence type="ECO:0000256" key="1">
    <source>
        <dbReference type="ARBA" id="ARBA00005589"/>
    </source>
</evidence>
<evidence type="ECO:0000256" key="2">
    <source>
        <dbReference type="ARBA" id="ARBA00022980"/>
    </source>
</evidence>
<dbReference type="PANTHER" id="PTHR13479">
    <property type="entry name" value="30S RIBOSOMAL PROTEIN S18"/>
    <property type="match status" value="1"/>
</dbReference>
<dbReference type="SUPFAM" id="SSF46911">
    <property type="entry name" value="Ribosomal protein S18"/>
    <property type="match status" value="1"/>
</dbReference>
<keyword evidence="3 5" id="KW-0687">Ribonucleoprotein</keyword>
<dbReference type="InterPro" id="IPR001648">
    <property type="entry name" value="Ribosomal_bS18"/>
</dbReference>
<dbReference type="NCBIfam" id="TIGR00165">
    <property type="entry name" value="S18"/>
    <property type="match status" value="1"/>
</dbReference>
<dbReference type="OrthoDB" id="21463at2759"/>
<evidence type="ECO:0000256" key="5">
    <source>
        <dbReference type="RuleBase" id="RU003910"/>
    </source>
</evidence>
<gene>
    <name evidence="7" type="ORF">INT43_007854</name>
</gene>
<dbReference type="GO" id="GO:0070181">
    <property type="term" value="F:small ribosomal subunit rRNA binding"/>
    <property type="evidence" value="ECO:0007669"/>
    <property type="project" value="TreeGrafter"/>
</dbReference>
<name>A0A8H7PNB4_MORIS</name>
<dbReference type="GO" id="GO:0003735">
    <property type="term" value="F:structural constituent of ribosome"/>
    <property type="evidence" value="ECO:0007669"/>
    <property type="project" value="InterPro"/>
</dbReference>
<feature type="region of interest" description="Disordered" evidence="6">
    <location>
        <begin position="66"/>
        <end position="104"/>
    </location>
</feature>